<feature type="chain" id="PRO_5021457291" description="Haem-binding uptake Tiki superfamily ChaN domain-containing protein" evidence="1">
    <location>
        <begin position="31"/>
        <end position="278"/>
    </location>
</feature>
<dbReference type="Gene3D" id="3.40.50.11550">
    <property type="match status" value="1"/>
</dbReference>
<dbReference type="InterPro" id="IPR016773">
    <property type="entry name" value="Fe3_uptake_reg_CjrA_prd"/>
</dbReference>
<accession>A0A502DV74</accession>
<dbReference type="EMBL" id="RCZI01000002">
    <property type="protein sequence ID" value="TPG28934.1"/>
    <property type="molecule type" value="Genomic_DNA"/>
</dbReference>
<feature type="domain" description="Haem-binding uptake Tiki superfamily ChaN" evidence="2">
    <location>
        <begin position="40"/>
        <end position="227"/>
    </location>
</feature>
<dbReference type="InterPro" id="IPR007314">
    <property type="entry name" value="Cofac_haem-bd_dom"/>
</dbReference>
<feature type="signal peptide" evidence="1">
    <location>
        <begin position="1"/>
        <end position="30"/>
    </location>
</feature>
<evidence type="ECO:0000313" key="3">
    <source>
        <dbReference type="EMBL" id="TPG28934.1"/>
    </source>
</evidence>
<evidence type="ECO:0000313" key="4">
    <source>
        <dbReference type="Proteomes" id="UP000319212"/>
    </source>
</evidence>
<reference evidence="3 4" key="1">
    <citation type="journal article" date="2019" name="Environ. Microbiol.">
        <title>Species interactions and distinct microbial communities in high Arctic permafrost affected cryosols are associated with the CH4 and CO2 gas fluxes.</title>
        <authorList>
            <person name="Altshuler I."/>
            <person name="Hamel J."/>
            <person name="Turney S."/>
            <person name="Magnuson E."/>
            <person name="Levesque R."/>
            <person name="Greer C."/>
            <person name="Whyte L.G."/>
        </authorList>
    </citation>
    <scope>NUCLEOTIDE SEQUENCE [LARGE SCALE GENOMIC DNA]</scope>
    <source>
        <strain evidence="3 4">S06.C</strain>
    </source>
</reference>
<dbReference type="AlphaFoldDB" id="A0A502DV74"/>
<keyword evidence="1" id="KW-0732">Signal</keyword>
<protein>
    <recommendedName>
        <fullName evidence="2">Haem-binding uptake Tiki superfamily ChaN domain-containing protein</fullName>
    </recommendedName>
</protein>
<dbReference type="Pfam" id="PF04187">
    <property type="entry name" value="Cofac_haem_bdg"/>
    <property type="match status" value="1"/>
</dbReference>
<organism evidence="3 4">
    <name type="scientific">Variovorax guangxiensis</name>
    <dbReference type="NCBI Taxonomy" id="1775474"/>
    <lineage>
        <taxon>Bacteria</taxon>
        <taxon>Pseudomonadati</taxon>
        <taxon>Pseudomonadota</taxon>
        <taxon>Betaproteobacteria</taxon>
        <taxon>Burkholderiales</taxon>
        <taxon>Comamonadaceae</taxon>
        <taxon>Variovorax</taxon>
    </lineage>
</organism>
<dbReference type="PROSITE" id="PS51257">
    <property type="entry name" value="PROKAR_LIPOPROTEIN"/>
    <property type="match status" value="1"/>
</dbReference>
<proteinExistence type="predicted"/>
<dbReference type="RefSeq" id="WP_140840962.1">
    <property type="nucleotide sequence ID" value="NZ_RCZI01000002.1"/>
</dbReference>
<evidence type="ECO:0000259" key="2">
    <source>
        <dbReference type="Pfam" id="PF04187"/>
    </source>
</evidence>
<dbReference type="OrthoDB" id="9795827at2"/>
<dbReference type="PIRSF" id="PIRSF020419">
    <property type="entry name" value="Fe_uptake_reg_CjrA_prd"/>
    <property type="match status" value="1"/>
</dbReference>
<dbReference type="CDD" id="cd14727">
    <property type="entry name" value="ChanN-like"/>
    <property type="match status" value="1"/>
</dbReference>
<dbReference type="SUPFAM" id="SSF159501">
    <property type="entry name" value="EreA/ChaN-like"/>
    <property type="match status" value="1"/>
</dbReference>
<sequence length="278" mass="29218">MPVRSSFARRSAALVIATGALCACSVLPPAADAPVGSRIDTLLPADAVLLGEQHDAPEHHAIEREAVAALAANGRLATLALEMAEEGNGTAHLPASATDMQVRTALAWNDRAWPWADYGPVVMAAVGAGVPVVGANLPRERMKDAMADVSLDAQLSDTAREAQQQAVRSGHCNLLPESQIVPMTRIQIARDRAMAQAVVKARQPGKTVLLIAGAAHVLRPLGVPQHLPSDLKVTSVRLRAAAPATDGKDGAGDYDRTWRTTPLPEKDYCAGVKAPSRP</sequence>
<evidence type="ECO:0000256" key="1">
    <source>
        <dbReference type="SAM" id="SignalP"/>
    </source>
</evidence>
<comment type="caution">
    <text evidence="3">The sequence shown here is derived from an EMBL/GenBank/DDBJ whole genome shotgun (WGS) entry which is preliminary data.</text>
</comment>
<dbReference type="Gene3D" id="1.10.8.760">
    <property type="entry name" value="Haem-binding uptake, Tiki superfamily, ChaN, domain 2"/>
    <property type="match status" value="1"/>
</dbReference>
<name>A0A502DV74_9BURK</name>
<gene>
    <name evidence="3" type="ORF">EAH82_09160</name>
</gene>
<dbReference type="Proteomes" id="UP000319212">
    <property type="component" value="Unassembled WGS sequence"/>
</dbReference>